<dbReference type="InterPro" id="IPR001036">
    <property type="entry name" value="Acrflvin-R"/>
</dbReference>
<dbReference type="SUPFAM" id="SSF82714">
    <property type="entry name" value="Multidrug efflux transporter AcrB TolC docking domain, DN and DC subdomains"/>
    <property type="match status" value="1"/>
</dbReference>
<organism evidence="2 3">
    <name type="scientific">Daphnia sinensis</name>
    <dbReference type="NCBI Taxonomy" id="1820382"/>
    <lineage>
        <taxon>Eukaryota</taxon>
        <taxon>Metazoa</taxon>
        <taxon>Ecdysozoa</taxon>
        <taxon>Arthropoda</taxon>
        <taxon>Crustacea</taxon>
        <taxon>Branchiopoda</taxon>
        <taxon>Diplostraca</taxon>
        <taxon>Cladocera</taxon>
        <taxon>Anomopoda</taxon>
        <taxon>Daphniidae</taxon>
        <taxon>Daphnia</taxon>
        <taxon>Daphnia similis group</taxon>
    </lineage>
</organism>
<feature type="transmembrane region" description="Helical" evidence="1">
    <location>
        <begin position="386"/>
        <end position="403"/>
    </location>
</feature>
<comment type="caution">
    <text evidence="2">The sequence shown here is derived from an EMBL/GenBank/DDBJ whole genome shotgun (WGS) entry which is preliminary data.</text>
</comment>
<reference evidence="2" key="1">
    <citation type="submission" date="2022-05" db="EMBL/GenBank/DDBJ databases">
        <title>A multi-omics perspective on studying reproductive biology in Daphnia sinensis.</title>
        <authorList>
            <person name="Jia J."/>
        </authorList>
    </citation>
    <scope>NUCLEOTIDE SEQUENCE</scope>
    <source>
        <strain evidence="2">WSL</strain>
    </source>
</reference>
<evidence type="ECO:0000313" key="2">
    <source>
        <dbReference type="EMBL" id="KAI9549731.1"/>
    </source>
</evidence>
<evidence type="ECO:0000256" key="1">
    <source>
        <dbReference type="SAM" id="Phobius"/>
    </source>
</evidence>
<gene>
    <name evidence="2" type="ORF">GHT06_003989</name>
</gene>
<dbReference type="PANTHER" id="PTHR32063:SF24">
    <property type="entry name" value="CATION EFFLUX SYSTEM (ACRB_ACRD_ACRF FAMILY)"/>
    <property type="match status" value="1"/>
</dbReference>
<name>A0AAD5KTY0_9CRUS</name>
<dbReference type="SUPFAM" id="SSF82866">
    <property type="entry name" value="Multidrug efflux transporter AcrB transmembrane domain"/>
    <property type="match status" value="1"/>
</dbReference>
<feature type="transmembrane region" description="Helical" evidence="1">
    <location>
        <begin position="328"/>
        <end position="351"/>
    </location>
</feature>
<dbReference type="GO" id="GO:0005886">
    <property type="term" value="C:plasma membrane"/>
    <property type="evidence" value="ECO:0007669"/>
    <property type="project" value="TreeGrafter"/>
</dbReference>
<keyword evidence="1" id="KW-1133">Transmembrane helix</keyword>
<dbReference type="InterPro" id="IPR027463">
    <property type="entry name" value="AcrB_DN_DC_subdom"/>
</dbReference>
<dbReference type="Gene3D" id="1.20.1640.10">
    <property type="entry name" value="Multidrug efflux transporter AcrB transmembrane domain"/>
    <property type="match status" value="3"/>
</dbReference>
<sequence>MATIPELEEIRSFSRFGLSVVTIVFKEDVDVYWARQQVSERLTDVQAQIPPGVGQPGMAPITTGLGEIYQYVVGTEKGYEDQYDARELRTIQDWIVRRQLLGTPGVADVSSFGGYLKQYEIAIDPDRLKAMNVSIADIFQALEENNENTGGAYIEKNLSAYFIRSEGLVSDMDDIRNMLIKNNPDGIPVLIKDVAEVKLGNSVRYGATTRDGEGLIVASVIPLALLFAFGMMNFFGVSGNLMSLGAIDFWVDRGWGGHHCRGHVASLGLLKLGRKLTQNEMDEEVYQSASKIRNSAAFGEIIILIVYLPILALVGIEGKMFGPMAQTVSFAILGAFILSLTYVPMMSALVLSKNTDYKPNISDKLMAFFHRLYDPAIRWSMHKRPLILILTAGLFLASFWVFSNMGGEFIQP</sequence>
<dbReference type="Gene3D" id="3.30.70.1430">
    <property type="entry name" value="Multidrug efflux transporter AcrB pore domain"/>
    <property type="match status" value="1"/>
</dbReference>
<dbReference type="SUPFAM" id="SSF82693">
    <property type="entry name" value="Multidrug efflux transporter AcrB pore domain, PN1, PN2, PC1 and PC2 subdomains"/>
    <property type="match status" value="2"/>
</dbReference>
<dbReference type="GO" id="GO:0042910">
    <property type="term" value="F:xenobiotic transmembrane transporter activity"/>
    <property type="evidence" value="ECO:0007669"/>
    <property type="project" value="TreeGrafter"/>
</dbReference>
<dbReference type="AlphaFoldDB" id="A0AAD5KTY0"/>
<dbReference type="Gene3D" id="3.30.70.1320">
    <property type="entry name" value="Multidrug efflux transporter AcrB pore domain like"/>
    <property type="match status" value="1"/>
</dbReference>
<dbReference type="Gene3D" id="3.30.2090.10">
    <property type="entry name" value="Multidrug efflux transporter AcrB TolC docking domain, DN and DC subdomains"/>
    <property type="match status" value="1"/>
</dbReference>
<dbReference type="PANTHER" id="PTHR32063">
    <property type="match status" value="1"/>
</dbReference>
<dbReference type="EMBL" id="WJBH02000273">
    <property type="protein sequence ID" value="KAI9549731.1"/>
    <property type="molecule type" value="Genomic_DNA"/>
</dbReference>
<dbReference type="Pfam" id="PF00873">
    <property type="entry name" value="ACR_tran"/>
    <property type="match status" value="2"/>
</dbReference>
<dbReference type="Proteomes" id="UP000820818">
    <property type="component" value="Unassembled WGS sequence"/>
</dbReference>
<dbReference type="PRINTS" id="PR00702">
    <property type="entry name" value="ACRIFLAVINRP"/>
</dbReference>
<feature type="transmembrane region" description="Helical" evidence="1">
    <location>
        <begin position="214"/>
        <end position="235"/>
    </location>
</feature>
<keyword evidence="1" id="KW-0472">Membrane</keyword>
<proteinExistence type="predicted"/>
<evidence type="ECO:0000313" key="3">
    <source>
        <dbReference type="Proteomes" id="UP000820818"/>
    </source>
</evidence>
<feature type="transmembrane region" description="Helical" evidence="1">
    <location>
        <begin position="297"/>
        <end position="316"/>
    </location>
</feature>
<keyword evidence="1" id="KW-0812">Transmembrane</keyword>
<protein>
    <submittedName>
        <fullName evidence="2">Uncharacterized protein</fullName>
    </submittedName>
</protein>
<accession>A0AAD5KTY0</accession>
<keyword evidence="3" id="KW-1185">Reference proteome</keyword>